<proteinExistence type="inferred from homology"/>
<dbReference type="Pfam" id="PF00229">
    <property type="entry name" value="TNF"/>
    <property type="match status" value="1"/>
</dbReference>
<dbReference type="Ensembl" id="ENSMMOT00000001217.1">
    <property type="protein sequence ID" value="ENSMMOP00000001190.1"/>
    <property type="gene ID" value="ENSMMOG00000001009.1"/>
</dbReference>
<dbReference type="InterPro" id="IPR008983">
    <property type="entry name" value="Tumour_necrosis_fac-like_dom"/>
</dbReference>
<evidence type="ECO:0000259" key="6">
    <source>
        <dbReference type="PROSITE" id="PS50049"/>
    </source>
</evidence>
<dbReference type="GO" id="GO:0006955">
    <property type="term" value="P:immune response"/>
    <property type="evidence" value="ECO:0007669"/>
    <property type="project" value="InterPro"/>
</dbReference>
<dbReference type="PANTHER" id="PTHR11471">
    <property type="entry name" value="TUMOR NECROSIS FACTOR FAMILY MEMBER"/>
    <property type="match status" value="1"/>
</dbReference>
<evidence type="ECO:0000313" key="8">
    <source>
        <dbReference type="Proteomes" id="UP000261620"/>
    </source>
</evidence>
<name>A0A3Q4AB98_MOLML</name>
<evidence type="ECO:0000256" key="1">
    <source>
        <dbReference type="ARBA" id="ARBA00004370"/>
    </source>
</evidence>
<dbReference type="OMA" id="QLSVWVQ"/>
<accession>A0A3Q4AB98</accession>
<sequence>MINTYQSSLAPPPLPPRLDRSHPVLIAQPLPSQGYIKPLTHFLLGVVLLHLFLSIGGFIYLSYNGNKLKQKVRTFGSFQCRHGSAPLQKQNLNTASLLFSSLAAYHSSERQVTNRILARMAVEQQTHKPGDTPTSGYLQWNIKFSFQRDISYYHKIWLTVLQPGDYYVYSRVTFSMVNSQIPLASMVKLRKNETDKRERTVMQAYCSGDVCGAASSVPHLCTASQGEVITVETGNQLSVWVPDLTRVNYEESATTFGMYKL</sequence>
<dbReference type="PROSITE" id="PS50049">
    <property type="entry name" value="THD_2"/>
    <property type="match status" value="1"/>
</dbReference>
<feature type="transmembrane region" description="Helical" evidence="5">
    <location>
        <begin position="39"/>
        <end position="63"/>
    </location>
</feature>
<evidence type="ECO:0000256" key="3">
    <source>
        <dbReference type="ARBA" id="ARBA00022514"/>
    </source>
</evidence>
<evidence type="ECO:0000313" key="7">
    <source>
        <dbReference type="Ensembl" id="ENSMMOP00000001190.1"/>
    </source>
</evidence>
<keyword evidence="5" id="KW-1133">Transmembrane helix</keyword>
<comment type="similarity">
    <text evidence="2">Belongs to the tumor necrosis factor family.</text>
</comment>
<keyword evidence="5" id="KW-0812">Transmembrane</keyword>
<feature type="domain" description="THD" evidence="6">
    <location>
        <begin position="116"/>
        <end position="261"/>
    </location>
</feature>
<dbReference type="STRING" id="94237.ENSMMOP00000001190"/>
<evidence type="ECO:0000256" key="4">
    <source>
        <dbReference type="ARBA" id="ARBA00023136"/>
    </source>
</evidence>
<evidence type="ECO:0000256" key="5">
    <source>
        <dbReference type="SAM" id="Phobius"/>
    </source>
</evidence>
<comment type="subcellular location">
    <subcellularLocation>
        <location evidence="1">Membrane</location>
    </subcellularLocation>
</comment>
<dbReference type="GO" id="GO:0016020">
    <property type="term" value="C:membrane"/>
    <property type="evidence" value="ECO:0007669"/>
    <property type="project" value="UniProtKB-SubCell"/>
</dbReference>
<reference evidence="7" key="1">
    <citation type="submission" date="2025-08" db="UniProtKB">
        <authorList>
            <consortium name="Ensembl"/>
        </authorList>
    </citation>
    <scope>IDENTIFICATION</scope>
</reference>
<dbReference type="InterPro" id="IPR006052">
    <property type="entry name" value="TNF_dom"/>
</dbReference>
<keyword evidence="8" id="KW-1185">Reference proteome</keyword>
<evidence type="ECO:0000256" key="2">
    <source>
        <dbReference type="ARBA" id="ARBA00008670"/>
    </source>
</evidence>
<dbReference type="GO" id="GO:0005615">
    <property type="term" value="C:extracellular space"/>
    <property type="evidence" value="ECO:0007669"/>
    <property type="project" value="UniProtKB-KW"/>
</dbReference>
<dbReference type="Proteomes" id="UP000261620">
    <property type="component" value="Unplaced"/>
</dbReference>
<keyword evidence="4 5" id="KW-0472">Membrane</keyword>
<dbReference type="PANTHER" id="PTHR11471:SF57">
    <property type="entry name" value="CD154"/>
    <property type="match status" value="1"/>
</dbReference>
<protein>
    <recommendedName>
        <fullName evidence="6">THD domain-containing protein</fullName>
    </recommendedName>
</protein>
<dbReference type="GO" id="GO:0005125">
    <property type="term" value="F:cytokine activity"/>
    <property type="evidence" value="ECO:0007669"/>
    <property type="project" value="UniProtKB-KW"/>
</dbReference>
<organism evidence="7 8">
    <name type="scientific">Mola mola</name>
    <name type="common">Ocean sunfish</name>
    <name type="synonym">Tetraodon mola</name>
    <dbReference type="NCBI Taxonomy" id="94237"/>
    <lineage>
        <taxon>Eukaryota</taxon>
        <taxon>Metazoa</taxon>
        <taxon>Chordata</taxon>
        <taxon>Craniata</taxon>
        <taxon>Vertebrata</taxon>
        <taxon>Euteleostomi</taxon>
        <taxon>Actinopterygii</taxon>
        <taxon>Neopterygii</taxon>
        <taxon>Teleostei</taxon>
        <taxon>Neoteleostei</taxon>
        <taxon>Acanthomorphata</taxon>
        <taxon>Eupercaria</taxon>
        <taxon>Tetraodontiformes</taxon>
        <taxon>Molidae</taxon>
        <taxon>Mola</taxon>
    </lineage>
</organism>
<dbReference type="AlphaFoldDB" id="A0A3Q4AB98"/>
<reference evidence="7" key="2">
    <citation type="submission" date="2025-09" db="UniProtKB">
        <authorList>
            <consortium name="Ensembl"/>
        </authorList>
    </citation>
    <scope>IDENTIFICATION</scope>
</reference>
<dbReference type="GO" id="GO:0005164">
    <property type="term" value="F:tumor necrosis factor receptor binding"/>
    <property type="evidence" value="ECO:0007669"/>
    <property type="project" value="InterPro"/>
</dbReference>
<dbReference type="SUPFAM" id="SSF49842">
    <property type="entry name" value="TNF-like"/>
    <property type="match status" value="1"/>
</dbReference>
<dbReference type="Gene3D" id="2.60.120.40">
    <property type="match status" value="1"/>
</dbReference>
<keyword evidence="3" id="KW-0202">Cytokine</keyword>